<dbReference type="RefSeq" id="XP_002782171.1">
    <property type="nucleotide sequence ID" value="XM_002782125.1"/>
</dbReference>
<keyword evidence="5" id="KW-1185">Reference proteome</keyword>
<dbReference type="GeneID" id="9059682"/>
<dbReference type="AlphaFoldDB" id="C5KNF1"/>
<feature type="compositionally biased region" description="Basic and acidic residues" evidence="2">
    <location>
        <begin position="348"/>
        <end position="359"/>
    </location>
</feature>
<dbReference type="Gene3D" id="1.20.5.2050">
    <property type="match status" value="2"/>
</dbReference>
<dbReference type="OrthoDB" id="441329at2759"/>
<feature type="region of interest" description="Disordered" evidence="2">
    <location>
        <begin position="145"/>
        <end position="169"/>
    </location>
</feature>
<sequence length="511" mass="57462">MYGEQQEEGPIPLNLLPTRKRPYPGEVVEMMVGGDTRYSPPMPPPFMPPPLTADADPGPPTRGPDGYSWKDLVFETIDPVVPSLAVNLPVPLDRAGLVVGVRGNTVRVSFDILDDHCGLVIGRRGRMLADLREESGASIELVSVDDRPAQPKLPDALPVPPPKNPEAEDRALNPRWVEEDYRMGAPPLPSSSPSSGLPRVEVSGLTTAAAVAVSHFDSPEAVDACAPLRDTPLDTPVEYYVDVPADRAELLTDRTMQDLRRRSQCYVELMPIDDDDDEPKSSEEPPLMWRRLMLYGMPVPIHYAIVKLKDIMKGEVVEVGDNGTIKIKEYPKIGEGDLGTPSTQYSRMQDEADAEKGEVTLDDDYYDSPDPNIRWDDYSECWEVYWYEHEKLNAKPFPVKKFGIKWSKEEAKKFYEELKGSGRVHARPSHKSSNDSIMWDERMQGWAVSYWQNGRPRTATYSASKHGFYRAHDKAMEVFRDSQSTYWKSEMCYGDEGKQGQQGSQPFEPLP</sequence>
<evidence type="ECO:0000259" key="3">
    <source>
        <dbReference type="SMART" id="SM00322"/>
    </source>
</evidence>
<dbReference type="InParanoid" id="C5KNF1"/>
<dbReference type="Gene3D" id="3.30.1370.10">
    <property type="entry name" value="K Homology domain, type 1"/>
    <property type="match status" value="1"/>
</dbReference>
<dbReference type="SUPFAM" id="SSF54791">
    <property type="entry name" value="Eukaryotic type KH-domain (KH-domain type I)"/>
    <property type="match status" value="1"/>
</dbReference>
<dbReference type="InterPro" id="IPR004087">
    <property type="entry name" value="KH_dom"/>
</dbReference>
<dbReference type="InterPro" id="IPR004088">
    <property type="entry name" value="KH_dom_type_1"/>
</dbReference>
<protein>
    <recommendedName>
        <fullName evidence="3">K Homology domain-containing protein</fullName>
    </recommendedName>
</protein>
<keyword evidence="1" id="KW-0694">RNA-binding</keyword>
<name>C5KNF1_PERM5</name>
<evidence type="ECO:0000256" key="1">
    <source>
        <dbReference type="PROSITE-ProRule" id="PRU00117"/>
    </source>
</evidence>
<dbReference type="EMBL" id="GG674604">
    <property type="protein sequence ID" value="EER13966.1"/>
    <property type="molecule type" value="Genomic_DNA"/>
</dbReference>
<organism evidence="5">
    <name type="scientific">Perkinsus marinus (strain ATCC 50983 / TXsc)</name>
    <dbReference type="NCBI Taxonomy" id="423536"/>
    <lineage>
        <taxon>Eukaryota</taxon>
        <taxon>Sar</taxon>
        <taxon>Alveolata</taxon>
        <taxon>Perkinsozoa</taxon>
        <taxon>Perkinsea</taxon>
        <taxon>Perkinsida</taxon>
        <taxon>Perkinsidae</taxon>
        <taxon>Perkinsus</taxon>
    </lineage>
</organism>
<dbReference type="SMART" id="SM00322">
    <property type="entry name" value="KH"/>
    <property type="match status" value="1"/>
</dbReference>
<dbReference type="Pfam" id="PF00013">
    <property type="entry name" value="KH_1"/>
    <property type="match status" value="1"/>
</dbReference>
<accession>C5KNF1</accession>
<feature type="region of interest" description="Disordered" evidence="2">
    <location>
        <begin position="336"/>
        <end position="364"/>
    </location>
</feature>
<evidence type="ECO:0000313" key="4">
    <source>
        <dbReference type="EMBL" id="EER13966.1"/>
    </source>
</evidence>
<dbReference type="GO" id="GO:0003723">
    <property type="term" value="F:RNA binding"/>
    <property type="evidence" value="ECO:0007669"/>
    <property type="project" value="UniProtKB-UniRule"/>
</dbReference>
<dbReference type="Proteomes" id="UP000007800">
    <property type="component" value="Unassembled WGS sequence"/>
</dbReference>
<dbReference type="InterPro" id="IPR036612">
    <property type="entry name" value="KH_dom_type_1_sf"/>
</dbReference>
<feature type="domain" description="K Homology" evidence="3">
    <location>
        <begin position="104"/>
        <end position="221"/>
    </location>
</feature>
<evidence type="ECO:0000313" key="5">
    <source>
        <dbReference type="Proteomes" id="UP000007800"/>
    </source>
</evidence>
<dbReference type="PROSITE" id="PS50084">
    <property type="entry name" value="KH_TYPE_1"/>
    <property type="match status" value="1"/>
</dbReference>
<reference evidence="4 5" key="1">
    <citation type="submission" date="2008-07" db="EMBL/GenBank/DDBJ databases">
        <authorList>
            <person name="El-Sayed N."/>
            <person name="Caler E."/>
            <person name="Inman J."/>
            <person name="Amedeo P."/>
            <person name="Hass B."/>
            <person name="Wortman J."/>
        </authorList>
    </citation>
    <scope>NUCLEOTIDE SEQUENCE [LARGE SCALE GENOMIC DNA]</scope>
    <source>
        <strain evidence="5">ATCC 50983 / TXsc</strain>
    </source>
</reference>
<feature type="compositionally biased region" description="Pro residues" evidence="2">
    <location>
        <begin position="40"/>
        <end position="62"/>
    </location>
</feature>
<gene>
    <name evidence="4" type="ORF">Pmar_PMAR022499</name>
</gene>
<proteinExistence type="predicted"/>
<feature type="region of interest" description="Disordered" evidence="2">
    <location>
        <begin position="34"/>
        <end position="66"/>
    </location>
</feature>
<evidence type="ECO:0000256" key="2">
    <source>
        <dbReference type="SAM" id="MobiDB-lite"/>
    </source>
</evidence>